<dbReference type="GO" id="GO:0005634">
    <property type="term" value="C:nucleus"/>
    <property type="evidence" value="ECO:0007669"/>
    <property type="project" value="UniProtKB-SubCell"/>
</dbReference>
<feature type="compositionally biased region" description="Basic and acidic residues" evidence="13">
    <location>
        <begin position="341"/>
        <end position="355"/>
    </location>
</feature>
<dbReference type="FunFam" id="3.30.160.60:FF:000303">
    <property type="entry name" value="Zinc finger protein 41"/>
    <property type="match status" value="1"/>
</dbReference>
<feature type="domain" description="C2H2-type" evidence="14">
    <location>
        <begin position="256"/>
        <end position="278"/>
    </location>
</feature>
<feature type="binding site" evidence="12">
    <location>
        <position position="83"/>
    </location>
    <ligand>
        <name>Zn(2+)</name>
        <dbReference type="ChEBI" id="CHEBI:29105"/>
    </ligand>
</feature>
<evidence type="ECO:0000259" key="15">
    <source>
        <dbReference type="PROSITE" id="PS51915"/>
    </source>
</evidence>
<keyword evidence="17" id="KW-1185">Reference proteome</keyword>
<feature type="domain" description="C2H2-type" evidence="14">
    <location>
        <begin position="761"/>
        <end position="789"/>
    </location>
</feature>
<dbReference type="Gene3D" id="3.30.160.60">
    <property type="entry name" value="Classic Zinc Finger"/>
    <property type="match status" value="15"/>
</dbReference>
<evidence type="ECO:0000256" key="7">
    <source>
        <dbReference type="ARBA" id="ARBA00023015"/>
    </source>
</evidence>
<dbReference type="GO" id="GO:0008270">
    <property type="term" value="F:zinc ion binding"/>
    <property type="evidence" value="ECO:0007669"/>
    <property type="project" value="UniProtKB-UniRule"/>
</dbReference>
<evidence type="ECO:0000256" key="13">
    <source>
        <dbReference type="SAM" id="MobiDB-lite"/>
    </source>
</evidence>
<evidence type="ECO:0000256" key="4">
    <source>
        <dbReference type="ARBA" id="ARBA00022737"/>
    </source>
</evidence>
<evidence type="ECO:0000313" key="16">
    <source>
        <dbReference type="EMBL" id="CAH0728686.1"/>
    </source>
</evidence>
<dbReference type="InterPro" id="IPR013087">
    <property type="entry name" value="Znf_C2H2_type"/>
</dbReference>
<feature type="domain" description="C2H2-type" evidence="14">
    <location>
        <begin position="936"/>
        <end position="963"/>
    </location>
</feature>
<organism evidence="16 17">
    <name type="scientific">Brenthis ino</name>
    <name type="common">lesser marbled fritillary</name>
    <dbReference type="NCBI Taxonomy" id="405034"/>
    <lineage>
        <taxon>Eukaryota</taxon>
        <taxon>Metazoa</taxon>
        <taxon>Ecdysozoa</taxon>
        <taxon>Arthropoda</taxon>
        <taxon>Hexapoda</taxon>
        <taxon>Insecta</taxon>
        <taxon>Pterygota</taxon>
        <taxon>Neoptera</taxon>
        <taxon>Endopterygota</taxon>
        <taxon>Lepidoptera</taxon>
        <taxon>Glossata</taxon>
        <taxon>Ditrysia</taxon>
        <taxon>Papilionoidea</taxon>
        <taxon>Nymphalidae</taxon>
        <taxon>Heliconiinae</taxon>
        <taxon>Argynnini</taxon>
        <taxon>Brenthis</taxon>
    </lineage>
</organism>
<protein>
    <submittedName>
        <fullName evidence="16">Uncharacterized protein</fullName>
    </submittedName>
</protein>
<keyword evidence="7" id="KW-0805">Transcription regulation</keyword>
<keyword evidence="4" id="KW-0677">Repeat</keyword>
<evidence type="ECO:0000256" key="8">
    <source>
        <dbReference type="ARBA" id="ARBA00023125"/>
    </source>
</evidence>
<evidence type="ECO:0000256" key="6">
    <source>
        <dbReference type="ARBA" id="ARBA00022833"/>
    </source>
</evidence>
<feature type="domain" description="C2H2-type" evidence="14">
    <location>
        <begin position="964"/>
        <end position="991"/>
    </location>
</feature>
<dbReference type="EMBL" id="OV170227">
    <property type="protein sequence ID" value="CAH0728686.1"/>
    <property type="molecule type" value="Genomic_DNA"/>
</dbReference>
<dbReference type="GO" id="GO:0000978">
    <property type="term" value="F:RNA polymerase II cis-regulatory region sequence-specific DNA binding"/>
    <property type="evidence" value="ECO:0007669"/>
    <property type="project" value="TreeGrafter"/>
</dbReference>
<dbReference type="Pfam" id="PF00096">
    <property type="entry name" value="zf-C2H2"/>
    <property type="match status" value="12"/>
</dbReference>
<evidence type="ECO:0000256" key="9">
    <source>
        <dbReference type="ARBA" id="ARBA00023163"/>
    </source>
</evidence>
<comment type="function">
    <text evidence="1">May be involved in transcriptional regulation.</text>
</comment>
<dbReference type="FunFam" id="3.30.160.60:FF:000446">
    <property type="entry name" value="Zinc finger protein"/>
    <property type="match status" value="1"/>
</dbReference>
<dbReference type="SMART" id="SM00868">
    <property type="entry name" value="zf-AD"/>
    <property type="match status" value="2"/>
</dbReference>
<dbReference type="PANTHER" id="PTHR24384:SF189">
    <property type="entry name" value="C2H2-TYPE DOMAIN-CONTAINING PROTEIN-RELATED"/>
    <property type="match status" value="1"/>
</dbReference>
<accession>A0A8J9YK36</accession>
<feature type="domain" description="C2H2-type" evidence="14">
    <location>
        <begin position="705"/>
        <end position="732"/>
    </location>
</feature>
<feature type="domain" description="C2H2-type" evidence="14">
    <location>
        <begin position="364"/>
        <end position="391"/>
    </location>
</feature>
<dbReference type="PROSITE" id="PS50157">
    <property type="entry name" value="ZINC_FINGER_C2H2_2"/>
    <property type="match status" value="15"/>
</dbReference>
<keyword evidence="9" id="KW-0804">Transcription</keyword>
<sequence length="1018" mass="117207">MSTVISQINYNRRHNSAGPSTSYLGIDDVRDLSKICRLCGIVPPEPVIPLFGQECRKKQISEKINQYLSIQVDEMDMLPKTVCHSCARLIVTWHKFANRSVEVEAKLKQRCNVQQQPISTNEQRATNLNENSNNQAVDTYTYTADSSNGMSPDTYLLYSIVKNVLTDDYFKALDIDEDNSNLEYVCQICPGNPASRSIEHLCSHIKSTHYSKTTDKQTIEEYIKENITFEEVLGDDMMTDDHELERVKDVIELPNFFCPFCDNAFSSPTRLICHLNKHIEVSIEDGVTCCDNHYPDKKTFVAHLQKAHVNRQITGKVICKSCDFTANDINELQSHIIQAHPESKDDCDKPKKDPSPKNQKFIPAVCPECNKVFSNKYNMLVHMRNHNKSTTKFACDKCSKSYKSQGSLSHHQKVAHEGLLRFPCPYCGEAFPSRMTRNIHTRIHTGYARDEISVTEVVCCRWSPYSDQDESYRDACEEKNIRKIAESESDSIASDDEPLASLANRTSTRDLYQDFYNALKKFRDHFVNDHRGQCNYSDFSDSTESDHEDLEEMDLNDFDDLTESNMRKDRMDEETRVELSEVQTKINGKVYFTCKICGKNLSSSHTYIFHKRIHTGERPCVCHVCGKQFRVPNGLQRHLTETHLKQRRYICVVCHKNFANSQNLKQHMRIHTGERPYVCSHCGKRFTQSGSLHVHLKTHTEIFPHNCADCGAKFRLRSSLKRHRLKHTGERPHVCVHCGKGFRQKHELNSHILTHTDTKPHACSVCGAAFRQRRALRHHCKRLHDADARDLTLMGYNNMPHYDLFSNVKKEIKSETADSQNLVVKKDQSVTNQKENLGKPQTIVVKDGKRYGVCNICKKNVLTASWKRHLRSHQSVKRFSCHTCGLGFNDSGNLSRHTKAIHSEHRPHTCHICHKNFSRNSHLQDHIKSHSDTREYICDVCGKASKYSAALRMHRRIHENDYRFQCMYCESKFKRRGQLTAHVSVHTGEKAHVCVCGKTFRLRSQLTSHARLHDTIVL</sequence>
<feature type="domain" description="C2H2-type" evidence="14">
    <location>
        <begin position="393"/>
        <end position="418"/>
    </location>
</feature>
<feature type="domain" description="C2H2-type" evidence="14">
    <location>
        <begin position="733"/>
        <end position="760"/>
    </location>
</feature>
<feature type="domain" description="C2H2-type" evidence="14">
    <location>
        <begin position="908"/>
        <end position="935"/>
    </location>
</feature>
<feature type="domain" description="C2H2-type" evidence="14">
    <location>
        <begin position="422"/>
        <end position="449"/>
    </location>
</feature>
<feature type="binding site" evidence="12">
    <location>
        <position position="86"/>
    </location>
    <ligand>
        <name>Zn(2+)</name>
        <dbReference type="ChEBI" id="CHEBI:29105"/>
    </ligand>
</feature>
<dbReference type="AlphaFoldDB" id="A0A8J9YK36"/>
<feature type="binding site" evidence="12">
    <location>
        <position position="36"/>
    </location>
    <ligand>
        <name>Zn(2+)</name>
        <dbReference type="ChEBI" id="CHEBI:29105"/>
    </ligand>
</feature>
<proteinExistence type="predicted"/>
<evidence type="ECO:0000256" key="12">
    <source>
        <dbReference type="PROSITE-ProRule" id="PRU01263"/>
    </source>
</evidence>
<dbReference type="SUPFAM" id="SSF57716">
    <property type="entry name" value="Glucocorticoid receptor-like (DNA-binding domain)"/>
    <property type="match status" value="1"/>
</dbReference>
<dbReference type="FunFam" id="3.30.160.60:FF:000097">
    <property type="entry name" value="Zinc finger protein"/>
    <property type="match status" value="1"/>
</dbReference>
<dbReference type="Pfam" id="PF07776">
    <property type="entry name" value="zf-AD"/>
    <property type="match status" value="1"/>
</dbReference>
<dbReference type="SUPFAM" id="SSF57667">
    <property type="entry name" value="beta-beta-alpha zinc fingers"/>
    <property type="match status" value="9"/>
</dbReference>
<keyword evidence="5 11" id="KW-0863">Zinc-finger</keyword>
<gene>
    <name evidence="16" type="ORF">BINO364_LOCUS13874</name>
</gene>
<evidence type="ECO:0000256" key="11">
    <source>
        <dbReference type="PROSITE-ProRule" id="PRU00042"/>
    </source>
</evidence>
<dbReference type="Gene3D" id="3.40.1800.20">
    <property type="match status" value="1"/>
</dbReference>
<dbReference type="PROSITE" id="PS51915">
    <property type="entry name" value="ZAD"/>
    <property type="match status" value="1"/>
</dbReference>
<dbReference type="PROSITE" id="PS00028">
    <property type="entry name" value="ZINC_FINGER_C2H2_1"/>
    <property type="match status" value="14"/>
</dbReference>
<evidence type="ECO:0000256" key="1">
    <source>
        <dbReference type="ARBA" id="ARBA00003767"/>
    </source>
</evidence>
<feature type="domain" description="C2H2-type" evidence="14">
    <location>
        <begin position="677"/>
        <end position="704"/>
    </location>
</feature>
<dbReference type="InterPro" id="IPR050752">
    <property type="entry name" value="C2H2-ZF_domain"/>
</dbReference>
<evidence type="ECO:0000256" key="3">
    <source>
        <dbReference type="ARBA" id="ARBA00022723"/>
    </source>
</evidence>
<keyword evidence="8" id="KW-0238">DNA-binding</keyword>
<evidence type="ECO:0000259" key="14">
    <source>
        <dbReference type="PROSITE" id="PS50157"/>
    </source>
</evidence>
<feature type="non-terminal residue" evidence="16">
    <location>
        <position position="1018"/>
    </location>
</feature>
<reference evidence="16" key="1">
    <citation type="submission" date="2021-12" db="EMBL/GenBank/DDBJ databases">
        <authorList>
            <person name="Martin H S."/>
        </authorList>
    </citation>
    <scope>NUCLEOTIDE SEQUENCE</scope>
</reference>
<dbReference type="SMART" id="SM00355">
    <property type="entry name" value="ZnF_C2H2"/>
    <property type="match status" value="20"/>
</dbReference>
<comment type="subcellular location">
    <subcellularLocation>
        <location evidence="2">Nucleus</location>
    </subcellularLocation>
</comment>
<feature type="domain" description="C2H2-type" evidence="14">
    <location>
        <begin position="879"/>
        <end position="907"/>
    </location>
</feature>
<keyword evidence="3 12" id="KW-0479">Metal-binding</keyword>
<keyword evidence="6 12" id="KW-0862">Zinc</keyword>
<dbReference type="GO" id="GO:0000981">
    <property type="term" value="F:DNA-binding transcription factor activity, RNA polymerase II-specific"/>
    <property type="evidence" value="ECO:0007669"/>
    <property type="project" value="TreeGrafter"/>
</dbReference>
<dbReference type="InterPro" id="IPR036236">
    <property type="entry name" value="Znf_C2H2_sf"/>
</dbReference>
<feature type="region of interest" description="Disordered" evidence="13">
    <location>
        <begin position="340"/>
        <end position="359"/>
    </location>
</feature>
<feature type="domain" description="ZAD" evidence="15">
    <location>
        <begin position="34"/>
        <end position="110"/>
    </location>
</feature>
<name>A0A8J9YK36_9NEOP</name>
<dbReference type="InterPro" id="IPR012934">
    <property type="entry name" value="Znf_AD"/>
</dbReference>
<evidence type="ECO:0000313" key="17">
    <source>
        <dbReference type="Proteomes" id="UP000838878"/>
    </source>
</evidence>
<feature type="domain" description="C2H2-type" evidence="14">
    <location>
        <begin position="649"/>
        <end position="676"/>
    </location>
</feature>
<evidence type="ECO:0000256" key="10">
    <source>
        <dbReference type="ARBA" id="ARBA00023242"/>
    </source>
</evidence>
<dbReference type="PANTHER" id="PTHR24384">
    <property type="entry name" value="FINGER PUTATIVE TRANSCRIPTION FACTOR FAMILY-RELATED"/>
    <property type="match status" value="1"/>
</dbReference>
<dbReference type="Proteomes" id="UP000838878">
    <property type="component" value="Chromosome 7"/>
</dbReference>
<feature type="domain" description="C2H2-type" evidence="14">
    <location>
        <begin position="592"/>
        <end position="619"/>
    </location>
</feature>
<feature type="domain" description="C2H2-type" evidence="14">
    <location>
        <begin position="620"/>
        <end position="648"/>
    </location>
</feature>
<dbReference type="OrthoDB" id="9411774at2759"/>
<keyword evidence="10" id="KW-0539">Nucleus</keyword>
<evidence type="ECO:0000256" key="5">
    <source>
        <dbReference type="ARBA" id="ARBA00022771"/>
    </source>
</evidence>
<feature type="binding site" evidence="12">
    <location>
        <position position="39"/>
    </location>
    <ligand>
        <name>Zn(2+)</name>
        <dbReference type="ChEBI" id="CHEBI:29105"/>
    </ligand>
</feature>
<evidence type="ECO:0000256" key="2">
    <source>
        <dbReference type="ARBA" id="ARBA00004123"/>
    </source>
</evidence>